<feature type="repeat" description="PPR" evidence="3">
    <location>
        <begin position="75"/>
        <end position="109"/>
    </location>
</feature>
<dbReference type="InterPro" id="IPR011990">
    <property type="entry name" value="TPR-like_helical_dom_sf"/>
</dbReference>
<name>A0A9R1KMX8_WHEAT</name>
<proteinExistence type="predicted"/>
<evidence type="ECO:0000256" key="1">
    <source>
        <dbReference type="ARBA" id="ARBA00022737"/>
    </source>
</evidence>
<dbReference type="GO" id="GO:0009451">
    <property type="term" value="P:RNA modification"/>
    <property type="evidence" value="ECO:0007669"/>
    <property type="project" value="InterPro"/>
</dbReference>
<dbReference type="PANTHER" id="PTHR47926">
    <property type="entry name" value="PENTATRICOPEPTIDE REPEAT-CONTAINING PROTEIN"/>
    <property type="match status" value="1"/>
</dbReference>
<organism evidence="4">
    <name type="scientific">Triticum aestivum</name>
    <name type="common">Wheat</name>
    <dbReference type="NCBI Taxonomy" id="4565"/>
    <lineage>
        <taxon>Eukaryota</taxon>
        <taxon>Viridiplantae</taxon>
        <taxon>Streptophyta</taxon>
        <taxon>Embryophyta</taxon>
        <taxon>Tracheophyta</taxon>
        <taxon>Spermatophyta</taxon>
        <taxon>Magnoliopsida</taxon>
        <taxon>Liliopsida</taxon>
        <taxon>Poales</taxon>
        <taxon>Poaceae</taxon>
        <taxon>BOP clade</taxon>
        <taxon>Pooideae</taxon>
        <taxon>Triticodae</taxon>
        <taxon>Triticeae</taxon>
        <taxon>Triticinae</taxon>
        <taxon>Triticum</taxon>
    </lineage>
</organism>
<dbReference type="FunFam" id="1.25.40.10:FF:001092">
    <property type="entry name" value="Pentatricopeptide repeat-containing protein mitochondrial"/>
    <property type="match status" value="1"/>
</dbReference>
<dbReference type="Proteomes" id="UP000815260">
    <property type="component" value="Chromosome 5A"/>
</dbReference>
<dbReference type="GO" id="GO:0003723">
    <property type="term" value="F:RNA binding"/>
    <property type="evidence" value="ECO:0007669"/>
    <property type="project" value="InterPro"/>
</dbReference>
<dbReference type="Pfam" id="PF01535">
    <property type="entry name" value="PPR"/>
    <property type="match status" value="3"/>
</dbReference>
<dbReference type="EMBL" id="CM022223">
    <property type="protein sequence ID" value="KAF7059979.1"/>
    <property type="molecule type" value="Genomic_DNA"/>
</dbReference>
<comment type="caution">
    <text evidence="4">The sequence shown here is derived from an EMBL/GenBank/DDBJ whole genome shotgun (WGS) entry which is preliminary data.</text>
</comment>
<evidence type="ECO:0008006" key="5">
    <source>
        <dbReference type="Google" id="ProtNLM"/>
    </source>
</evidence>
<sequence>SAPASERAALSRHRLPHLMSLINPQAGRAAARAAEHGAPSALAGLDAATSRIASHGRAGDAAAARAVFDAMPRRDAVAWNAMLTAYARAGQPRAALALFAGMGTPDAFSLTAALSAAAALRSPGAGAQLHARLLRIGLRAPLPVGNALVAMYARCARADDAARAFREMRGRNALSWCSLLHAYVASGRMALARELFD</sequence>
<evidence type="ECO:0000313" key="4">
    <source>
        <dbReference type="EMBL" id="KAF7059979.1"/>
    </source>
</evidence>
<dbReference type="NCBIfam" id="TIGR00756">
    <property type="entry name" value="PPR"/>
    <property type="match status" value="1"/>
</dbReference>
<dbReference type="AlphaFoldDB" id="A0A9R1KMX8"/>
<feature type="non-terminal residue" evidence="4">
    <location>
        <position position="197"/>
    </location>
</feature>
<dbReference type="InterPro" id="IPR002885">
    <property type="entry name" value="PPR_rpt"/>
</dbReference>
<accession>A0A9R1KMX8</accession>
<dbReference type="PANTHER" id="PTHR47926:SF533">
    <property type="entry name" value="DYW DOMAIN-CONTAINING PROTEIN"/>
    <property type="match status" value="1"/>
</dbReference>
<keyword evidence="1" id="KW-0677">Repeat</keyword>
<reference evidence="4" key="2">
    <citation type="submission" date="2020-03" db="EMBL/GenBank/DDBJ databases">
        <title>The second near-complete assembly of the hexaploid bread wheat (Triticum aestivum) genome.</title>
        <authorList>
            <person name="Zimin A.V."/>
            <person name="Puiu D."/>
            <person name="Shumante A."/>
            <person name="Alonge M."/>
            <person name="Salzberg S.L."/>
        </authorList>
    </citation>
    <scope>NUCLEOTIDE SEQUENCE</scope>
    <source>
        <tissue evidence="4">Leaf</tissue>
    </source>
</reference>
<keyword evidence="2" id="KW-0809">Transit peptide</keyword>
<gene>
    <name evidence="4" type="ORF">CFC21_066813</name>
</gene>
<reference evidence="4" key="1">
    <citation type="journal article" date="2017" name="Gigascience">
        <title>The first near-complete assembly of the hexaploid bread wheat genome, Triticum aestivum.</title>
        <authorList>
            <person name="Zimin A.V."/>
            <person name="Puiu D."/>
            <person name="Hall R."/>
            <person name="Kingan S."/>
            <person name="Clavijo B.J."/>
            <person name="Salzberg S.L."/>
        </authorList>
    </citation>
    <scope>NUCLEOTIDE SEQUENCE</scope>
    <source>
        <tissue evidence="4">Leaf</tissue>
    </source>
</reference>
<dbReference type="PROSITE" id="PS51375">
    <property type="entry name" value="PPR"/>
    <property type="match status" value="1"/>
</dbReference>
<protein>
    <recommendedName>
        <fullName evidence="5">Pentatricopeptide repeat-containing protein</fullName>
    </recommendedName>
</protein>
<dbReference type="InterPro" id="IPR046960">
    <property type="entry name" value="PPR_At4g14850-like_plant"/>
</dbReference>
<dbReference type="Gene3D" id="1.25.40.10">
    <property type="entry name" value="Tetratricopeptide repeat domain"/>
    <property type="match status" value="2"/>
</dbReference>
<feature type="non-terminal residue" evidence="4">
    <location>
        <position position="1"/>
    </location>
</feature>
<evidence type="ECO:0000256" key="3">
    <source>
        <dbReference type="PROSITE-ProRule" id="PRU00708"/>
    </source>
</evidence>
<evidence type="ECO:0000256" key="2">
    <source>
        <dbReference type="ARBA" id="ARBA00022946"/>
    </source>
</evidence>